<proteinExistence type="predicted"/>
<dbReference type="AlphaFoldDB" id="A0A645G6E9"/>
<comment type="caution">
    <text evidence="1">The sequence shown here is derived from an EMBL/GenBank/DDBJ whole genome shotgun (WGS) entry which is preliminary data.</text>
</comment>
<protein>
    <submittedName>
        <fullName evidence="1">Uncharacterized protein</fullName>
    </submittedName>
</protein>
<accession>A0A645G6E9</accession>
<organism evidence="1">
    <name type="scientific">bioreactor metagenome</name>
    <dbReference type="NCBI Taxonomy" id="1076179"/>
    <lineage>
        <taxon>unclassified sequences</taxon>
        <taxon>metagenomes</taxon>
        <taxon>ecological metagenomes</taxon>
    </lineage>
</organism>
<name>A0A645G6E9_9ZZZZ</name>
<evidence type="ECO:0000313" key="1">
    <source>
        <dbReference type="EMBL" id="MPN21379.1"/>
    </source>
</evidence>
<sequence>MGFQFSGDDDAGHLILEIALQSFFTQSWLQFIQKAPFAVSDDLNAIIVKIIIKAGQLQSRTVDILNGNQVIHGSGNQNFQLEIVDEFFNCYCHPRHHPHMLYPCCPG</sequence>
<reference evidence="1" key="1">
    <citation type="submission" date="2019-08" db="EMBL/GenBank/DDBJ databases">
        <authorList>
            <person name="Kucharzyk K."/>
            <person name="Murdoch R.W."/>
            <person name="Higgins S."/>
            <person name="Loffler F."/>
        </authorList>
    </citation>
    <scope>NUCLEOTIDE SEQUENCE</scope>
</reference>
<gene>
    <name evidence="1" type="ORF">SDC9_168758</name>
</gene>
<dbReference type="EMBL" id="VSSQ01069349">
    <property type="protein sequence ID" value="MPN21379.1"/>
    <property type="molecule type" value="Genomic_DNA"/>
</dbReference>